<reference evidence="5 6" key="1">
    <citation type="submission" date="2017-12" db="EMBL/GenBank/DDBJ databases">
        <title>Hemimetabolous genomes reveal molecular basis of termite eusociality.</title>
        <authorList>
            <person name="Harrison M.C."/>
            <person name="Jongepier E."/>
            <person name="Robertson H.M."/>
            <person name="Arning N."/>
            <person name="Bitard-Feildel T."/>
            <person name="Chao H."/>
            <person name="Childers C.P."/>
            <person name="Dinh H."/>
            <person name="Doddapaneni H."/>
            <person name="Dugan S."/>
            <person name="Gowin J."/>
            <person name="Greiner C."/>
            <person name="Han Y."/>
            <person name="Hu H."/>
            <person name="Hughes D.S.T."/>
            <person name="Huylmans A.-K."/>
            <person name="Kemena C."/>
            <person name="Kremer L.P.M."/>
            <person name="Lee S.L."/>
            <person name="Lopez-Ezquerra A."/>
            <person name="Mallet L."/>
            <person name="Monroy-Kuhn J.M."/>
            <person name="Moser A."/>
            <person name="Murali S.C."/>
            <person name="Muzny D.M."/>
            <person name="Otani S."/>
            <person name="Piulachs M.-D."/>
            <person name="Poelchau M."/>
            <person name="Qu J."/>
            <person name="Schaub F."/>
            <person name="Wada-Katsumata A."/>
            <person name="Worley K.C."/>
            <person name="Xie Q."/>
            <person name="Ylla G."/>
            <person name="Poulsen M."/>
            <person name="Gibbs R.A."/>
            <person name="Schal C."/>
            <person name="Richards S."/>
            <person name="Belles X."/>
            <person name="Korb J."/>
            <person name="Bornberg-Bauer E."/>
        </authorList>
    </citation>
    <scope>NUCLEOTIDE SEQUENCE [LARGE SCALE GENOMIC DNA]</scope>
    <source>
        <tissue evidence="5">Whole body</tissue>
    </source>
</reference>
<dbReference type="Gene3D" id="1.10.472.10">
    <property type="entry name" value="Cyclin-like"/>
    <property type="match status" value="1"/>
</dbReference>
<comment type="similarity">
    <text evidence="1">Belongs to the cyclin family. Cyclin-like FAM58 subfamily.</text>
</comment>
<gene>
    <name evidence="5" type="ORF">B7P43_G12768</name>
</gene>
<dbReference type="PANTHER" id="PTHR10026">
    <property type="entry name" value="CYCLIN"/>
    <property type="match status" value="1"/>
</dbReference>
<dbReference type="AlphaFoldDB" id="A0A2J7R5J6"/>
<evidence type="ECO:0000256" key="3">
    <source>
        <dbReference type="ARBA" id="ARBA00023127"/>
    </source>
</evidence>
<dbReference type="InterPro" id="IPR036915">
    <property type="entry name" value="Cyclin-like_sf"/>
</dbReference>
<dbReference type="GO" id="GO:0016538">
    <property type="term" value="F:cyclin-dependent protein serine/threonine kinase regulator activity"/>
    <property type="evidence" value="ECO:0007669"/>
    <property type="project" value="InterPro"/>
</dbReference>
<evidence type="ECO:0000313" key="5">
    <source>
        <dbReference type="EMBL" id="PNF36091.1"/>
    </source>
</evidence>
<dbReference type="EMBL" id="NEVH01006994">
    <property type="protein sequence ID" value="PNF36091.1"/>
    <property type="molecule type" value="Genomic_DNA"/>
</dbReference>
<proteinExistence type="inferred from homology"/>
<evidence type="ECO:0000256" key="4">
    <source>
        <dbReference type="ARBA" id="ARBA00032419"/>
    </source>
</evidence>
<dbReference type="CDD" id="cd20535">
    <property type="entry name" value="CYCLIN_CCNM_CCNQ_rpt2"/>
    <property type="match status" value="1"/>
</dbReference>
<dbReference type="Proteomes" id="UP000235965">
    <property type="component" value="Unassembled WGS sequence"/>
</dbReference>
<evidence type="ECO:0000256" key="1">
    <source>
        <dbReference type="ARBA" id="ARBA00010390"/>
    </source>
</evidence>
<organism evidence="5 6">
    <name type="scientific">Cryptotermes secundus</name>
    <dbReference type="NCBI Taxonomy" id="105785"/>
    <lineage>
        <taxon>Eukaryota</taxon>
        <taxon>Metazoa</taxon>
        <taxon>Ecdysozoa</taxon>
        <taxon>Arthropoda</taxon>
        <taxon>Hexapoda</taxon>
        <taxon>Insecta</taxon>
        <taxon>Pterygota</taxon>
        <taxon>Neoptera</taxon>
        <taxon>Polyneoptera</taxon>
        <taxon>Dictyoptera</taxon>
        <taxon>Blattodea</taxon>
        <taxon>Blattoidea</taxon>
        <taxon>Termitoidae</taxon>
        <taxon>Kalotermitidae</taxon>
        <taxon>Cryptotermitinae</taxon>
        <taxon>Cryptotermes</taxon>
    </lineage>
</organism>
<sequence length="134" mass="15698">MRDAIVQAELLIMRMLKFEVTVVHPHRYLLHYLKSLEGWFPQEEWDKVPLVKASFAFLQDFHFDAAILDYTPQHTAVACINLALQCYGVQVPYTDEADGGVAWYSVFVEDLQKDKLWEIMEKIMEVYEKEPDAK</sequence>
<name>A0A2J7R5J6_9NEOP</name>
<evidence type="ECO:0000256" key="2">
    <source>
        <dbReference type="ARBA" id="ARBA00019501"/>
    </source>
</evidence>
<dbReference type="GO" id="GO:0006357">
    <property type="term" value="P:regulation of transcription by RNA polymerase II"/>
    <property type="evidence" value="ECO:0007669"/>
    <property type="project" value="InterPro"/>
</dbReference>
<evidence type="ECO:0000313" key="6">
    <source>
        <dbReference type="Proteomes" id="UP000235965"/>
    </source>
</evidence>
<comment type="caution">
    <text evidence="5">The sequence shown here is derived from an EMBL/GenBank/DDBJ whole genome shotgun (WGS) entry which is preliminary data.</text>
</comment>
<accession>A0A2J7R5J6</accession>
<dbReference type="InterPro" id="IPR048053">
    <property type="entry name" value="Cyclin-Q_second_cyclin_box"/>
</dbReference>
<dbReference type="OrthoDB" id="79090at2759"/>
<dbReference type="FunFam" id="1.10.472.10:FF:000042">
    <property type="entry name" value="FAM58A isoform 1"/>
    <property type="match status" value="1"/>
</dbReference>
<keyword evidence="3" id="KW-0195">Cyclin</keyword>
<keyword evidence="6" id="KW-1185">Reference proteome</keyword>
<protein>
    <recommendedName>
        <fullName evidence="2">Cyclin-Q</fullName>
    </recommendedName>
    <alternativeName>
        <fullName evidence="4">Cyclin-related protein FAM58A</fullName>
    </alternativeName>
</protein>
<dbReference type="SUPFAM" id="SSF47954">
    <property type="entry name" value="Cyclin-like"/>
    <property type="match status" value="1"/>
</dbReference>
<dbReference type="InterPro" id="IPR043198">
    <property type="entry name" value="Cyclin/Ssn8"/>
</dbReference>